<dbReference type="Pfam" id="PF11838">
    <property type="entry name" value="ERAP1_C"/>
    <property type="match status" value="1"/>
</dbReference>
<dbReference type="SUPFAM" id="SSF55486">
    <property type="entry name" value="Metalloproteases ('zincins'), catalytic domain"/>
    <property type="match status" value="1"/>
</dbReference>
<evidence type="ECO:0000256" key="11">
    <source>
        <dbReference type="ARBA" id="ARBA00023049"/>
    </source>
</evidence>
<keyword evidence="10" id="KW-0862">Zinc</keyword>
<dbReference type="GO" id="GO:0005737">
    <property type="term" value="C:cytoplasm"/>
    <property type="evidence" value="ECO:0007669"/>
    <property type="project" value="TreeGrafter"/>
</dbReference>
<dbReference type="InterPro" id="IPR027268">
    <property type="entry name" value="Peptidase_M4/M1_CTD_sf"/>
</dbReference>
<evidence type="ECO:0000256" key="3">
    <source>
        <dbReference type="ARBA" id="ARBA00010136"/>
    </source>
</evidence>
<dbReference type="SUPFAM" id="SSF63737">
    <property type="entry name" value="Leukotriene A4 hydrolase N-terminal domain"/>
    <property type="match status" value="1"/>
</dbReference>
<dbReference type="GO" id="GO:0070006">
    <property type="term" value="F:metalloaminopeptidase activity"/>
    <property type="evidence" value="ECO:0007669"/>
    <property type="project" value="TreeGrafter"/>
</dbReference>
<dbReference type="GO" id="GO:0016285">
    <property type="term" value="F:alanyl aminopeptidase activity"/>
    <property type="evidence" value="ECO:0007669"/>
    <property type="project" value="UniProtKB-EC"/>
</dbReference>
<dbReference type="PANTHER" id="PTHR11533">
    <property type="entry name" value="PROTEASE M1 ZINC METALLOPROTEASE"/>
    <property type="match status" value="1"/>
</dbReference>
<dbReference type="InterPro" id="IPR045357">
    <property type="entry name" value="Aminopeptidase_N-like_N"/>
</dbReference>
<dbReference type="InterPro" id="IPR042097">
    <property type="entry name" value="Aminopeptidase_N-like_N_sf"/>
</dbReference>
<evidence type="ECO:0000256" key="5">
    <source>
        <dbReference type="ARBA" id="ARBA00015611"/>
    </source>
</evidence>
<keyword evidence="6 16" id="KW-0031">Aminopeptidase</keyword>
<keyword evidence="11" id="KW-0482">Metalloprotease</keyword>
<evidence type="ECO:0000256" key="4">
    <source>
        <dbReference type="ARBA" id="ARBA00012564"/>
    </source>
</evidence>
<dbReference type="Gene3D" id="2.60.40.1730">
    <property type="entry name" value="tricorn interacting facor f3 domain"/>
    <property type="match status" value="1"/>
</dbReference>
<protein>
    <recommendedName>
        <fullName evidence="5">Aminopeptidase N</fullName>
        <ecNumber evidence="4">3.4.11.2</ecNumber>
    </recommendedName>
</protein>
<gene>
    <name evidence="16" type="ORF">SAMN05421770_101959</name>
</gene>
<dbReference type="RefSeq" id="WP_089407212.1">
    <property type="nucleotide sequence ID" value="NZ_FZOU01000001.1"/>
</dbReference>
<accession>A0A239EFW6</accession>
<dbReference type="InterPro" id="IPR014782">
    <property type="entry name" value="Peptidase_M1_dom"/>
</dbReference>
<keyword evidence="7" id="KW-0645">Protease</keyword>
<sequence>MPTLRGTRACLLLATAMLLVASKNVMADPAEPGVSHALAIARAGRVSNLRYRLSFVLKEHAATVAGTETLTFDSDAAGDLPIDYRDGTVQSATLNGKAIPTELVNGHLMLPAIAGLNTLTIAFTSNAAPAGKAITRYEDKDDGSEYLYTLFVPMDASMAFPCFDQPDLKARFTLELRHPESWTVIGNTKPVSVGAGRTDFPETLPVSTYLFAFAAGPFVPVRSQKPAEPTVYVRKSQLARAQQESPQVQQMVAQGIGFFSEFFAQPFPFPKYDLVLILGFPFGGMEHAGETFLNEDSVLFRSTPTASDYFRRNILVLHETCHQWFGDLVTMRWFDDLWLKEGFAQYMAYKALAQLEPASNPWKHFYEDIKPLAYGIDETEGTTPIFQDIANLKDAKSAYGAIVYQKAPAVLKQLEFKLGPDAFRGGLRMYLKDHGYSNARWSDLIGAFKQAGGPAAAGMDAWADAWIKHRGMPQVEASWSCKAGKIADLTLTQHDVLPEGLLWPISNRISLGDKTVRVDWSTASTSVAEAAGQPCPAFVFANAGDEGYGRFLLDRASEPAAARHLLAAHPSKDPLLDTMLWGALWDNVHVAQSPPRVYAELALQSLPTETDESLARVQGGRISAALHGYLHDAGRRALAPKAESVIADRMLHAPSLGIRIVSFRAFTSIAETPAAMQQVKDLLSGKLAVPGLTLKPLDRWNLVGHLVQMGDPEAAAIYAAEKDRDHSGEGQRYAYAVAAGEPSAAVKARYFDEYLHSQSIQEDWITQSLRPFNAWNQTALTESYLTQALNELPEIKQHRKIFFLGAWLGAFVDGQNSPSASAAVHAWLNNDRIDPDLRRKVLEAVDSLDRTVQIRQKFKE</sequence>
<evidence type="ECO:0000256" key="1">
    <source>
        <dbReference type="ARBA" id="ARBA00000098"/>
    </source>
</evidence>
<feature type="chain" id="PRO_5012534368" description="Aminopeptidase N" evidence="12">
    <location>
        <begin position="28"/>
        <end position="860"/>
    </location>
</feature>
<evidence type="ECO:0000259" key="13">
    <source>
        <dbReference type="Pfam" id="PF01433"/>
    </source>
</evidence>
<proteinExistence type="inferred from homology"/>
<dbReference type="Gene3D" id="1.10.390.10">
    <property type="entry name" value="Neutral Protease Domain 2"/>
    <property type="match status" value="1"/>
</dbReference>
<dbReference type="GO" id="GO:0005615">
    <property type="term" value="C:extracellular space"/>
    <property type="evidence" value="ECO:0007669"/>
    <property type="project" value="TreeGrafter"/>
</dbReference>
<feature type="signal peptide" evidence="12">
    <location>
        <begin position="1"/>
        <end position="27"/>
    </location>
</feature>
<dbReference type="PANTHER" id="PTHR11533:SF174">
    <property type="entry name" value="PUROMYCIN-SENSITIVE AMINOPEPTIDASE-RELATED"/>
    <property type="match status" value="1"/>
</dbReference>
<dbReference type="Pfam" id="PF01433">
    <property type="entry name" value="Peptidase_M1"/>
    <property type="match status" value="1"/>
</dbReference>
<evidence type="ECO:0000259" key="15">
    <source>
        <dbReference type="Pfam" id="PF17900"/>
    </source>
</evidence>
<dbReference type="GO" id="GO:0043171">
    <property type="term" value="P:peptide catabolic process"/>
    <property type="evidence" value="ECO:0007669"/>
    <property type="project" value="TreeGrafter"/>
</dbReference>
<keyword evidence="17" id="KW-1185">Reference proteome</keyword>
<feature type="domain" description="Aminopeptidase N-like N-terminal" evidence="15">
    <location>
        <begin position="116"/>
        <end position="210"/>
    </location>
</feature>
<dbReference type="InterPro" id="IPR050344">
    <property type="entry name" value="Peptidase_M1_aminopeptidases"/>
</dbReference>
<dbReference type="InterPro" id="IPR024571">
    <property type="entry name" value="ERAP1-like_C_dom"/>
</dbReference>
<evidence type="ECO:0000259" key="14">
    <source>
        <dbReference type="Pfam" id="PF11838"/>
    </source>
</evidence>
<dbReference type="InterPro" id="IPR001930">
    <property type="entry name" value="Peptidase_M1"/>
</dbReference>
<dbReference type="PRINTS" id="PR00756">
    <property type="entry name" value="ALADIPTASE"/>
</dbReference>
<comment type="similarity">
    <text evidence="3">Belongs to the peptidase M1 family.</text>
</comment>
<dbReference type="Pfam" id="PF17900">
    <property type="entry name" value="Peptidase_M1_N"/>
    <property type="match status" value="1"/>
</dbReference>
<name>A0A239EFW6_9BACT</name>
<dbReference type="GO" id="GO:0006508">
    <property type="term" value="P:proteolysis"/>
    <property type="evidence" value="ECO:0007669"/>
    <property type="project" value="UniProtKB-KW"/>
</dbReference>
<dbReference type="EC" id="3.4.11.2" evidence="4"/>
<feature type="domain" description="Peptidase M1 membrane alanine aminopeptidase" evidence="13">
    <location>
        <begin position="253"/>
        <end position="453"/>
    </location>
</feature>
<dbReference type="OrthoDB" id="9814383at2"/>
<dbReference type="EMBL" id="FZOU01000001">
    <property type="protein sequence ID" value="SNS43546.1"/>
    <property type="molecule type" value="Genomic_DNA"/>
</dbReference>
<dbReference type="Proteomes" id="UP000198356">
    <property type="component" value="Unassembled WGS sequence"/>
</dbReference>
<evidence type="ECO:0000256" key="2">
    <source>
        <dbReference type="ARBA" id="ARBA00001947"/>
    </source>
</evidence>
<feature type="domain" description="ERAP1-like C-terminal" evidence="14">
    <location>
        <begin position="538"/>
        <end position="849"/>
    </location>
</feature>
<comment type="cofactor">
    <cofactor evidence="2">
        <name>Zn(2+)</name>
        <dbReference type="ChEBI" id="CHEBI:29105"/>
    </cofactor>
</comment>
<evidence type="ECO:0000256" key="12">
    <source>
        <dbReference type="SAM" id="SignalP"/>
    </source>
</evidence>
<dbReference type="GO" id="GO:0008270">
    <property type="term" value="F:zinc ion binding"/>
    <property type="evidence" value="ECO:0007669"/>
    <property type="project" value="InterPro"/>
</dbReference>
<dbReference type="AlphaFoldDB" id="A0A239EFW6"/>
<evidence type="ECO:0000256" key="10">
    <source>
        <dbReference type="ARBA" id="ARBA00022833"/>
    </source>
</evidence>
<evidence type="ECO:0000313" key="16">
    <source>
        <dbReference type="EMBL" id="SNS43546.1"/>
    </source>
</evidence>
<dbReference type="GO" id="GO:0042277">
    <property type="term" value="F:peptide binding"/>
    <property type="evidence" value="ECO:0007669"/>
    <property type="project" value="TreeGrafter"/>
</dbReference>
<evidence type="ECO:0000256" key="6">
    <source>
        <dbReference type="ARBA" id="ARBA00022438"/>
    </source>
</evidence>
<keyword evidence="8" id="KW-0479">Metal-binding</keyword>
<keyword evidence="12" id="KW-0732">Signal</keyword>
<evidence type="ECO:0000313" key="17">
    <source>
        <dbReference type="Proteomes" id="UP000198356"/>
    </source>
</evidence>
<dbReference type="CDD" id="cd09602">
    <property type="entry name" value="M1_APN"/>
    <property type="match status" value="1"/>
</dbReference>
<reference evidence="16 17" key="1">
    <citation type="submission" date="2017-06" db="EMBL/GenBank/DDBJ databases">
        <authorList>
            <person name="Kim H.J."/>
            <person name="Triplett B.A."/>
        </authorList>
    </citation>
    <scope>NUCLEOTIDE SEQUENCE [LARGE SCALE GENOMIC DNA]</scope>
    <source>
        <strain evidence="16 17">DSM 18704</strain>
    </source>
</reference>
<organism evidence="16 17">
    <name type="scientific">Granulicella rosea</name>
    <dbReference type="NCBI Taxonomy" id="474952"/>
    <lineage>
        <taxon>Bacteria</taxon>
        <taxon>Pseudomonadati</taxon>
        <taxon>Acidobacteriota</taxon>
        <taxon>Terriglobia</taxon>
        <taxon>Terriglobales</taxon>
        <taxon>Acidobacteriaceae</taxon>
        <taxon>Granulicella</taxon>
    </lineage>
</organism>
<evidence type="ECO:0000256" key="7">
    <source>
        <dbReference type="ARBA" id="ARBA00022670"/>
    </source>
</evidence>
<dbReference type="GO" id="GO:0016020">
    <property type="term" value="C:membrane"/>
    <property type="evidence" value="ECO:0007669"/>
    <property type="project" value="TreeGrafter"/>
</dbReference>
<comment type="catalytic activity">
    <reaction evidence="1">
        <text>Release of an N-terminal amino acid, Xaa-|-Yaa- from a peptide, amide or arylamide. Xaa is preferably Ala, but may be most amino acids including Pro (slow action). When a terminal hydrophobic residue is followed by a prolyl residue, the two may be released as an intact Xaa-Pro dipeptide.</text>
        <dbReference type="EC" id="3.4.11.2"/>
    </reaction>
</comment>
<keyword evidence="9" id="KW-0378">Hydrolase</keyword>
<evidence type="ECO:0000256" key="8">
    <source>
        <dbReference type="ARBA" id="ARBA00022723"/>
    </source>
</evidence>
<evidence type="ECO:0000256" key="9">
    <source>
        <dbReference type="ARBA" id="ARBA00022801"/>
    </source>
</evidence>